<keyword evidence="5 7" id="KW-0408">Iron</keyword>
<dbReference type="Gene3D" id="1.10.630.10">
    <property type="entry name" value="Cytochrome P450"/>
    <property type="match status" value="1"/>
</dbReference>
<dbReference type="InterPro" id="IPR001128">
    <property type="entry name" value="Cyt_P450"/>
</dbReference>
<evidence type="ECO:0000256" key="6">
    <source>
        <dbReference type="ARBA" id="ARBA00023033"/>
    </source>
</evidence>
<keyword evidence="3 7" id="KW-0349">Heme</keyword>
<dbReference type="PRINTS" id="PR00465">
    <property type="entry name" value="EP450IV"/>
</dbReference>
<dbReference type="AlphaFoldDB" id="A0AAJ0FUJ7"/>
<dbReference type="Pfam" id="PF00067">
    <property type="entry name" value="p450"/>
    <property type="match status" value="1"/>
</dbReference>
<dbReference type="GO" id="GO:0020037">
    <property type="term" value="F:heme binding"/>
    <property type="evidence" value="ECO:0007669"/>
    <property type="project" value="InterPro"/>
</dbReference>
<dbReference type="CDD" id="cd11060">
    <property type="entry name" value="CYP57A1-like"/>
    <property type="match status" value="1"/>
</dbReference>
<evidence type="ECO:0000256" key="8">
    <source>
        <dbReference type="SAM" id="Phobius"/>
    </source>
</evidence>
<dbReference type="InterPro" id="IPR002403">
    <property type="entry name" value="Cyt_P450_E_grp-IV"/>
</dbReference>
<dbReference type="PANTHER" id="PTHR24305">
    <property type="entry name" value="CYTOCHROME P450"/>
    <property type="match status" value="1"/>
</dbReference>
<dbReference type="Proteomes" id="UP001251528">
    <property type="component" value="Unassembled WGS sequence"/>
</dbReference>
<evidence type="ECO:0008006" key="11">
    <source>
        <dbReference type="Google" id="ProtNLM"/>
    </source>
</evidence>
<accession>A0AAJ0FUJ7</accession>
<evidence type="ECO:0000256" key="1">
    <source>
        <dbReference type="ARBA" id="ARBA00001971"/>
    </source>
</evidence>
<reference evidence="9" key="1">
    <citation type="submission" date="2023-06" db="EMBL/GenBank/DDBJ databases">
        <title>Conoideocrella luteorostrata (Hypocreales: Clavicipitaceae), a potential biocontrol fungus for elongate hemlock scale in United States Christmas tree production areas.</title>
        <authorList>
            <person name="Barrett H."/>
            <person name="Lovett B."/>
            <person name="Macias A.M."/>
            <person name="Stajich J.E."/>
            <person name="Kasson M.T."/>
        </authorList>
    </citation>
    <scope>NUCLEOTIDE SEQUENCE</scope>
    <source>
        <strain evidence="9">ARSEF 14590</strain>
    </source>
</reference>
<evidence type="ECO:0000256" key="7">
    <source>
        <dbReference type="PIRSR" id="PIRSR602403-1"/>
    </source>
</evidence>
<protein>
    <recommendedName>
        <fullName evidence="11">Pisatin demethylase</fullName>
    </recommendedName>
</protein>
<comment type="caution">
    <text evidence="9">The sequence shown here is derived from an EMBL/GenBank/DDBJ whole genome shotgun (WGS) entry which is preliminary data.</text>
</comment>
<keyword evidence="6" id="KW-0503">Monooxygenase</keyword>
<comment type="cofactor">
    <cofactor evidence="1 7">
        <name>heme</name>
        <dbReference type="ChEBI" id="CHEBI:30413"/>
    </cofactor>
</comment>
<keyword evidence="8" id="KW-1133">Transmembrane helix</keyword>
<evidence type="ECO:0000313" key="9">
    <source>
        <dbReference type="EMBL" id="KAK2589590.1"/>
    </source>
</evidence>
<evidence type="ECO:0000256" key="3">
    <source>
        <dbReference type="ARBA" id="ARBA00022617"/>
    </source>
</evidence>
<dbReference type="EMBL" id="JASWJB010000611">
    <property type="protein sequence ID" value="KAK2589590.1"/>
    <property type="molecule type" value="Genomic_DNA"/>
</dbReference>
<dbReference type="GO" id="GO:0004497">
    <property type="term" value="F:monooxygenase activity"/>
    <property type="evidence" value="ECO:0007669"/>
    <property type="project" value="UniProtKB-KW"/>
</dbReference>
<keyword evidence="4 7" id="KW-0479">Metal-binding</keyword>
<dbReference type="PRINTS" id="PR00385">
    <property type="entry name" value="P450"/>
</dbReference>
<evidence type="ECO:0000256" key="5">
    <source>
        <dbReference type="ARBA" id="ARBA00023004"/>
    </source>
</evidence>
<keyword evidence="10" id="KW-1185">Reference proteome</keyword>
<keyword evidence="6" id="KW-0560">Oxidoreductase</keyword>
<sequence length="474" mass="52818">MTDDTLFATIAGAALLVVVGSVLSTLRQYFLLGHISGPTSAGFSKWWLARAVRGGRSHLDFYEVCQKYGSVARVGPCHLITSDPDLMKRMLNVRTAYKRSDWYDGMRLDPAKDNVLSMRNDALHSDLRSKMAAGYSGKEVDNLEARIDQNILALVDLLESKYVSLDKPFDFGRKAQYFTLDVISDLAFGRPFGDLATDSDVHEYISTSELNMPSVMLTTVFPWLMTLLAFPLFKSVMPSEKDAVGIGRTMAIAKEVASERFGPHRKVQKDMLGSFVARGLTQSEAESEILMQILAGSDTTATAIRATLLHIITNPRVLNKLLSEIESADPGWPVISDAAARRMPYLQAVVKEGLRIWPPVVGLMAKEVPQGGDTFKGVFLPEGTRIGYCAWGIFRKKEVWGQDADEFKPERWMDASPTKRKEMDETLDLVFGYGRWQCLGRNVAQMELNKIFVEVRATLAPITSSWFNTESISC</sequence>
<evidence type="ECO:0000256" key="2">
    <source>
        <dbReference type="ARBA" id="ARBA00010617"/>
    </source>
</evidence>
<feature type="transmembrane region" description="Helical" evidence="8">
    <location>
        <begin position="6"/>
        <end position="26"/>
    </location>
</feature>
<keyword evidence="8" id="KW-0472">Membrane</keyword>
<dbReference type="InterPro" id="IPR050121">
    <property type="entry name" value="Cytochrome_P450_monoxygenase"/>
</dbReference>
<feature type="binding site" description="axial binding residue" evidence="7">
    <location>
        <position position="438"/>
    </location>
    <ligand>
        <name>heme</name>
        <dbReference type="ChEBI" id="CHEBI:30413"/>
    </ligand>
    <ligandPart>
        <name>Fe</name>
        <dbReference type="ChEBI" id="CHEBI:18248"/>
    </ligandPart>
</feature>
<dbReference type="InterPro" id="IPR036396">
    <property type="entry name" value="Cyt_P450_sf"/>
</dbReference>
<evidence type="ECO:0000256" key="4">
    <source>
        <dbReference type="ARBA" id="ARBA00022723"/>
    </source>
</evidence>
<organism evidence="9 10">
    <name type="scientific">Conoideocrella luteorostrata</name>
    <dbReference type="NCBI Taxonomy" id="1105319"/>
    <lineage>
        <taxon>Eukaryota</taxon>
        <taxon>Fungi</taxon>
        <taxon>Dikarya</taxon>
        <taxon>Ascomycota</taxon>
        <taxon>Pezizomycotina</taxon>
        <taxon>Sordariomycetes</taxon>
        <taxon>Hypocreomycetidae</taxon>
        <taxon>Hypocreales</taxon>
        <taxon>Clavicipitaceae</taxon>
        <taxon>Conoideocrella</taxon>
    </lineage>
</organism>
<gene>
    <name evidence="9" type="ORF">QQS21_012733</name>
</gene>
<keyword evidence="8" id="KW-0812">Transmembrane</keyword>
<dbReference type="GO" id="GO:0016705">
    <property type="term" value="F:oxidoreductase activity, acting on paired donors, with incorporation or reduction of molecular oxygen"/>
    <property type="evidence" value="ECO:0007669"/>
    <property type="project" value="InterPro"/>
</dbReference>
<dbReference type="PANTHER" id="PTHR24305:SF168">
    <property type="entry name" value="P450, PUTATIVE (EUROFUNG)-RELATED"/>
    <property type="match status" value="1"/>
</dbReference>
<proteinExistence type="inferred from homology"/>
<name>A0AAJ0FUJ7_9HYPO</name>
<comment type="similarity">
    <text evidence="2">Belongs to the cytochrome P450 family.</text>
</comment>
<evidence type="ECO:0000313" key="10">
    <source>
        <dbReference type="Proteomes" id="UP001251528"/>
    </source>
</evidence>
<dbReference type="GO" id="GO:0005506">
    <property type="term" value="F:iron ion binding"/>
    <property type="evidence" value="ECO:0007669"/>
    <property type="project" value="InterPro"/>
</dbReference>
<dbReference type="SUPFAM" id="SSF48264">
    <property type="entry name" value="Cytochrome P450"/>
    <property type="match status" value="1"/>
</dbReference>